<evidence type="ECO:0000256" key="9">
    <source>
        <dbReference type="ARBA" id="ARBA00031593"/>
    </source>
</evidence>
<evidence type="ECO:0000256" key="6">
    <source>
        <dbReference type="ARBA" id="ARBA00023054"/>
    </source>
</evidence>
<keyword evidence="8" id="KW-0966">Cell projection</keyword>
<keyword evidence="12" id="KW-1185">Reference proteome</keyword>
<comment type="similarity">
    <text evidence="3">Belongs to the CFAP36 family.</text>
</comment>
<keyword evidence="5" id="KW-0963">Cytoplasm</keyword>
<dbReference type="Proteomes" id="UP000051952">
    <property type="component" value="Unassembled WGS sequence"/>
</dbReference>
<dbReference type="InterPro" id="IPR023379">
    <property type="entry name" value="BART_dom"/>
</dbReference>
<dbReference type="GO" id="GO:0097546">
    <property type="term" value="C:ciliary base"/>
    <property type="evidence" value="ECO:0007669"/>
    <property type="project" value="TreeGrafter"/>
</dbReference>
<evidence type="ECO:0000256" key="8">
    <source>
        <dbReference type="ARBA" id="ARBA00023273"/>
    </source>
</evidence>
<dbReference type="OMA" id="MMKQTKE"/>
<evidence type="ECO:0000256" key="7">
    <source>
        <dbReference type="ARBA" id="ARBA00023069"/>
    </source>
</evidence>
<dbReference type="PANTHER" id="PTHR21532">
    <property type="entry name" value="PHOSPHODIESTERASE HL"/>
    <property type="match status" value="1"/>
</dbReference>
<dbReference type="GO" id="GO:0005930">
    <property type="term" value="C:axoneme"/>
    <property type="evidence" value="ECO:0007669"/>
    <property type="project" value="TreeGrafter"/>
</dbReference>
<evidence type="ECO:0000256" key="1">
    <source>
        <dbReference type="ARBA" id="ARBA00004138"/>
    </source>
</evidence>
<sequence>MSVPKEQLISSVMEWAFLSDTGIAARIEEFAGSYCAYFEYIAEPSLDEGAENRLVYTQIYQTFQQLFETELSNFLAQYGWTSEQFVATCQEELEKEEDNDKWGSVFEIIVSLTDYNIFKSMMLDMKRRHPTLEPPPPQQ</sequence>
<evidence type="ECO:0000256" key="2">
    <source>
        <dbReference type="ARBA" id="ARBA00004496"/>
    </source>
</evidence>
<name>A0A0S4KN34_BODSA</name>
<dbReference type="EMBL" id="CYKH01001743">
    <property type="protein sequence ID" value="CUI15023.1"/>
    <property type="molecule type" value="Genomic_DNA"/>
</dbReference>
<evidence type="ECO:0000259" key="10">
    <source>
        <dbReference type="Pfam" id="PF11527"/>
    </source>
</evidence>
<dbReference type="AlphaFoldDB" id="A0A0S4KN34"/>
<accession>A0A0S4KN34</accession>
<comment type="subcellular location">
    <subcellularLocation>
        <location evidence="1">Cell projection</location>
        <location evidence="1">Cilium</location>
    </subcellularLocation>
    <subcellularLocation>
        <location evidence="2">Cytoplasm</location>
    </subcellularLocation>
</comment>
<dbReference type="InterPro" id="IPR042541">
    <property type="entry name" value="BART_sf"/>
</dbReference>
<dbReference type="Gene3D" id="1.20.1520.10">
    <property type="entry name" value="ADP-ribosylation factor-like 2-binding protein, domain"/>
    <property type="match status" value="1"/>
</dbReference>
<keyword evidence="6" id="KW-0175">Coiled coil</keyword>
<gene>
    <name evidence="11" type="ORF">BSAL_02055</name>
</gene>
<evidence type="ECO:0000313" key="11">
    <source>
        <dbReference type="EMBL" id="CUI15023.1"/>
    </source>
</evidence>
<dbReference type="InterPro" id="IPR038888">
    <property type="entry name" value="CFAP36"/>
</dbReference>
<evidence type="ECO:0000313" key="12">
    <source>
        <dbReference type="Proteomes" id="UP000051952"/>
    </source>
</evidence>
<evidence type="ECO:0000256" key="3">
    <source>
        <dbReference type="ARBA" id="ARBA00007460"/>
    </source>
</evidence>
<feature type="domain" description="BART" evidence="10">
    <location>
        <begin position="17"/>
        <end position="128"/>
    </location>
</feature>
<protein>
    <recommendedName>
        <fullName evidence="4">Cilia- and flagella-associated protein 36</fullName>
    </recommendedName>
    <alternativeName>
        <fullName evidence="9">Coiled-coil domain-containing protein 104</fullName>
    </alternativeName>
</protein>
<dbReference type="PANTHER" id="PTHR21532:SF0">
    <property type="entry name" value="CILIA- AND FLAGELLA-ASSOCIATED PROTEIN 36"/>
    <property type="match status" value="1"/>
</dbReference>
<proteinExistence type="inferred from homology"/>
<dbReference type="Pfam" id="PF11527">
    <property type="entry name" value="ARL2_Bind_BART"/>
    <property type="match status" value="1"/>
</dbReference>
<dbReference type="VEuPathDB" id="TriTrypDB:BSAL_02055"/>
<keyword evidence="7" id="KW-0969">Cilium</keyword>
<dbReference type="OrthoDB" id="302784at2759"/>
<evidence type="ECO:0000256" key="4">
    <source>
        <dbReference type="ARBA" id="ARBA00021815"/>
    </source>
</evidence>
<reference evidence="12" key="1">
    <citation type="submission" date="2015-09" db="EMBL/GenBank/DDBJ databases">
        <authorList>
            <consortium name="Pathogen Informatics"/>
        </authorList>
    </citation>
    <scope>NUCLEOTIDE SEQUENCE [LARGE SCALE GENOMIC DNA]</scope>
    <source>
        <strain evidence="12">Lake Konstanz</strain>
    </source>
</reference>
<organism evidence="11 12">
    <name type="scientific">Bodo saltans</name>
    <name type="common">Flagellated protozoan</name>
    <dbReference type="NCBI Taxonomy" id="75058"/>
    <lineage>
        <taxon>Eukaryota</taxon>
        <taxon>Discoba</taxon>
        <taxon>Euglenozoa</taxon>
        <taxon>Kinetoplastea</taxon>
        <taxon>Metakinetoplastina</taxon>
        <taxon>Eubodonida</taxon>
        <taxon>Bodonidae</taxon>
        <taxon>Bodo</taxon>
    </lineage>
</organism>
<evidence type="ECO:0000256" key="5">
    <source>
        <dbReference type="ARBA" id="ARBA00022490"/>
    </source>
</evidence>